<feature type="non-terminal residue" evidence="2">
    <location>
        <position position="1"/>
    </location>
</feature>
<gene>
    <name evidence="2" type="ORF">S06H3_15790</name>
</gene>
<dbReference type="InterPro" id="IPR036190">
    <property type="entry name" value="Urocanase_sf"/>
</dbReference>
<dbReference type="InterPro" id="IPR035400">
    <property type="entry name" value="Urocanase_N"/>
</dbReference>
<name>X1MDA4_9ZZZZ</name>
<dbReference type="AlphaFoldDB" id="X1MDA4"/>
<feature type="domain" description="Urocanase N-terminal" evidence="1">
    <location>
        <begin position="2"/>
        <end position="32"/>
    </location>
</feature>
<protein>
    <recommendedName>
        <fullName evidence="1">Urocanase N-terminal domain-containing protein</fullName>
    </recommendedName>
</protein>
<proteinExistence type="predicted"/>
<dbReference type="SUPFAM" id="SSF111326">
    <property type="entry name" value="Urocanase"/>
    <property type="match status" value="1"/>
</dbReference>
<dbReference type="Gene3D" id="3.40.1770.10">
    <property type="entry name" value="Urocanase superfamily"/>
    <property type="match status" value="1"/>
</dbReference>
<evidence type="ECO:0000259" key="1">
    <source>
        <dbReference type="Pfam" id="PF17391"/>
    </source>
</evidence>
<reference evidence="2" key="1">
    <citation type="journal article" date="2014" name="Front. Microbiol.">
        <title>High frequency of phylogenetically diverse reductive dehalogenase-homologous genes in deep subseafloor sedimentary metagenomes.</title>
        <authorList>
            <person name="Kawai M."/>
            <person name="Futagami T."/>
            <person name="Toyoda A."/>
            <person name="Takaki Y."/>
            <person name="Nishi S."/>
            <person name="Hori S."/>
            <person name="Arai W."/>
            <person name="Tsubouchi T."/>
            <person name="Morono Y."/>
            <person name="Uchiyama I."/>
            <person name="Ito T."/>
            <person name="Fujiyama A."/>
            <person name="Inagaki F."/>
            <person name="Takami H."/>
        </authorList>
    </citation>
    <scope>NUCLEOTIDE SEQUENCE</scope>
    <source>
        <strain evidence="2">Expedition CK06-06</strain>
    </source>
</reference>
<dbReference type="Pfam" id="PF17391">
    <property type="entry name" value="Urocanase_N"/>
    <property type="match status" value="1"/>
</dbReference>
<organism evidence="2">
    <name type="scientific">marine sediment metagenome</name>
    <dbReference type="NCBI Taxonomy" id="412755"/>
    <lineage>
        <taxon>unclassified sequences</taxon>
        <taxon>metagenomes</taxon>
        <taxon>ecological metagenomes</taxon>
    </lineage>
</organism>
<comment type="caution">
    <text evidence="2">The sequence shown here is derived from an EMBL/GenBank/DDBJ whole genome shotgun (WGS) entry which is preliminary data.</text>
</comment>
<dbReference type="EMBL" id="BARV01007782">
    <property type="protein sequence ID" value="GAI12665.1"/>
    <property type="molecule type" value="Genomic_DNA"/>
</dbReference>
<accession>X1MDA4</accession>
<evidence type="ECO:0000313" key="2">
    <source>
        <dbReference type="EMBL" id="GAI12665.1"/>
    </source>
</evidence>
<sequence>KCYYAIVEALKNLEDDETLLIQSGKPVGVFKQGGNILSLQFIRLSILLSAILPNCERAIERKSSTIATG</sequence>